<dbReference type="AlphaFoldDB" id="A0A0G0EU53"/>
<protein>
    <submittedName>
        <fullName evidence="1">Uncharacterized protein</fullName>
    </submittedName>
</protein>
<comment type="caution">
    <text evidence="1">The sequence shown here is derived from an EMBL/GenBank/DDBJ whole genome shotgun (WGS) entry which is preliminary data.</text>
</comment>
<name>A0A0G0EU53_9BACT</name>
<dbReference type="Proteomes" id="UP000034492">
    <property type="component" value="Unassembled WGS sequence"/>
</dbReference>
<organism evidence="1 2">
    <name type="scientific">Candidatus Daviesbacteria bacterium GW2011_GWB1_36_5</name>
    <dbReference type="NCBI Taxonomy" id="1618426"/>
    <lineage>
        <taxon>Bacteria</taxon>
        <taxon>Candidatus Daviesiibacteriota</taxon>
    </lineage>
</organism>
<reference evidence="1 2" key="1">
    <citation type="journal article" date="2015" name="Nature">
        <title>rRNA introns, odd ribosomes, and small enigmatic genomes across a large radiation of phyla.</title>
        <authorList>
            <person name="Brown C.T."/>
            <person name="Hug L.A."/>
            <person name="Thomas B.C."/>
            <person name="Sharon I."/>
            <person name="Castelle C.J."/>
            <person name="Singh A."/>
            <person name="Wilkins M.J."/>
            <person name="Williams K.H."/>
            <person name="Banfield J.F."/>
        </authorList>
    </citation>
    <scope>NUCLEOTIDE SEQUENCE [LARGE SCALE GENOMIC DNA]</scope>
</reference>
<dbReference type="SUPFAM" id="SSF48452">
    <property type="entry name" value="TPR-like"/>
    <property type="match status" value="1"/>
</dbReference>
<dbReference type="EMBL" id="LBSA01000017">
    <property type="protein sequence ID" value="KKQ09082.1"/>
    <property type="molecule type" value="Genomic_DNA"/>
</dbReference>
<evidence type="ECO:0000313" key="1">
    <source>
        <dbReference type="EMBL" id="KKQ09082.1"/>
    </source>
</evidence>
<evidence type="ECO:0000313" key="2">
    <source>
        <dbReference type="Proteomes" id="UP000034492"/>
    </source>
</evidence>
<sequence length="250" mass="28176">MEESSGRKLHKEASIAREKGDFLKALQLSDEALIAYQSDKDYSGFAEILAERSLNLRHLAQTLEDNNFLSVAKGEMSASVEVARSLNSDEALVQPLFNLAKVLEDLGENENAVQSYRETVSKGEITLSKTKPAALADIKLHLAVCEFKNGNRSSLERAEQALLDLQNAQSQSDYDHKDSSYNDLDFYPSSESYNLKVWVSGAHMKLAEILREVDLEKAKHHLEEAKKVLDTDERLILRFKQWQKLAAKFS</sequence>
<accession>A0A0G0EU53</accession>
<dbReference type="InterPro" id="IPR011990">
    <property type="entry name" value="TPR-like_helical_dom_sf"/>
</dbReference>
<proteinExistence type="predicted"/>
<dbReference type="Gene3D" id="1.25.40.10">
    <property type="entry name" value="Tetratricopeptide repeat domain"/>
    <property type="match status" value="1"/>
</dbReference>
<gene>
    <name evidence="1" type="ORF">US19_C0017G0027</name>
</gene>